<sequence length="364" mass="38949">MADNANFANYQVVDFGVSLFPVDTSLDAIPQADHSLVARLMQWVSLVLPKGQLRRFWNGVVGNLSVLTLKKLGSISTSRIQANHKYCVHGGYCQNQYGQRVNHSDITTSSDSLINQDVVYYLAQAFVEWWPPLGDVPASEPGSGATAAGMSDEVGIATRGGLDDQAIEDWRLNSFRNVESITSHTGFNIISMSLAYGLGLGDQAFGSLTKILPGEEGQVATPLSPPGIIDASSSTAGEPDSFGDLLQRTWWYNHFLQAPAGTIWRGEVVSSTPTLDPTIVANNSEDDREFVKISTEIERVSNSSSKGIKVAINIDANVNATDEEFASAFAAHFGTTGGVIALPTMSSPPASDVEDPETASDSDT</sequence>
<gene>
    <name evidence="2" type="ORF">DFP72DRAFT_1081311</name>
</gene>
<name>A0A8H6LVL1_9AGAR</name>
<dbReference type="AlphaFoldDB" id="A0A8H6LVL1"/>
<reference evidence="2 3" key="1">
    <citation type="submission" date="2020-07" db="EMBL/GenBank/DDBJ databases">
        <title>Comparative genomics of pyrophilous fungi reveals a link between fire events and developmental genes.</title>
        <authorList>
            <consortium name="DOE Joint Genome Institute"/>
            <person name="Steindorff A.S."/>
            <person name="Carver A."/>
            <person name="Calhoun S."/>
            <person name="Stillman K."/>
            <person name="Liu H."/>
            <person name="Lipzen A."/>
            <person name="Pangilinan J."/>
            <person name="Labutti K."/>
            <person name="Bruns T.D."/>
            <person name="Grigoriev I.V."/>
        </authorList>
    </citation>
    <scope>NUCLEOTIDE SEQUENCE [LARGE SCALE GENOMIC DNA]</scope>
    <source>
        <strain evidence="2 3">CBS 144469</strain>
    </source>
</reference>
<feature type="compositionally biased region" description="Acidic residues" evidence="1">
    <location>
        <begin position="352"/>
        <end position="364"/>
    </location>
</feature>
<evidence type="ECO:0000313" key="2">
    <source>
        <dbReference type="EMBL" id="KAF6742791.1"/>
    </source>
</evidence>
<organism evidence="2 3">
    <name type="scientific">Ephemerocybe angulata</name>
    <dbReference type="NCBI Taxonomy" id="980116"/>
    <lineage>
        <taxon>Eukaryota</taxon>
        <taxon>Fungi</taxon>
        <taxon>Dikarya</taxon>
        <taxon>Basidiomycota</taxon>
        <taxon>Agaricomycotina</taxon>
        <taxon>Agaricomycetes</taxon>
        <taxon>Agaricomycetidae</taxon>
        <taxon>Agaricales</taxon>
        <taxon>Agaricineae</taxon>
        <taxon>Psathyrellaceae</taxon>
        <taxon>Ephemerocybe</taxon>
    </lineage>
</organism>
<accession>A0A8H6LVL1</accession>
<feature type="region of interest" description="Disordered" evidence="1">
    <location>
        <begin position="343"/>
        <end position="364"/>
    </location>
</feature>
<dbReference type="Proteomes" id="UP000521943">
    <property type="component" value="Unassembled WGS sequence"/>
</dbReference>
<proteinExistence type="predicted"/>
<protein>
    <submittedName>
        <fullName evidence="2">Uncharacterized protein</fullName>
    </submittedName>
</protein>
<keyword evidence="3" id="KW-1185">Reference proteome</keyword>
<dbReference type="EMBL" id="JACGCI010000168">
    <property type="protein sequence ID" value="KAF6742791.1"/>
    <property type="molecule type" value="Genomic_DNA"/>
</dbReference>
<comment type="caution">
    <text evidence="2">The sequence shown here is derived from an EMBL/GenBank/DDBJ whole genome shotgun (WGS) entry which is preliminary data.</text>
</comment>
<evidence type="ECO:0000256" key="1">
    <source>
        <dbReference type="SAM" id="MobiDB-lite"/>
    </source>
</evidence>
<evidence type="ECO:0000313" key="3">
    <source>
        <dbReference type="Proteomes" id="UP000521943"/>
    </source>
</evidence>